<comment type="caution">
    <text evidence="4">The sequence shown here is derived from an EMBL/GenBank/DDBJ whole genome shotgun (WGS) entry which is preliminary data.</text>
</comment>
<dbReference type="AlphaFoldDB" id="A0A2V4MT91"/>
<comment type="subcellular location">
    <subcellularLocation>
        <location evidence="1">Periplasm</location>
    </subcellularLocation>
</comment>
<organism evidence="4 5">
    <name type="scientific">Litorivita pollutaquae</name>
    <dbReference type="NCBI Taxonomy" id="2200892"/>
    <lineage>
        <taxon>Bacteria</taxon>
        <taxon>Pseudomonadati</taxon>
        <taxon>Pseudomonadota</taxon>
        <taxon>Alphaproteobacteria</taxon>
        <taxon>Rhodobacterales</taxon>
        <taxon>Paracoccaceae</taxon>
        <taxon>Litorivita</taxon>
    </lineage>
</organism>
<evidence type="ECO:0000256" key="1">
    <source>
        <dbReference type="ARBA" id="ARBA00004418"/>
    </source>
</evidence>
<keyword evidence="5" id="KW-1185">Reference proteome</keyword>
<gene>
    <name evidence="4" type="ORF">DI396_01055</name>
</gene>
<dbReference type="OrthoDB" id="9808332at2"/>
<dbReference type="RefSeq" id="WP_110794310.1">
    <property type="nucleotide sequence ID" value="NZ_KZ826481.1"/>
</dbReference>
<dbReference type="PANTHER" id="PTHR43649">
    <property type="entry name" value="ARABINOSE-BINDING PROTEIN-RELATED"/>
    <property type="match status" value="1"/>
</dbReference>
<evidence type="ECO:0000313" key="4">
    <source>
        <dbReference type="EMBL" id="PYC48729.1"/>
    </source>
</evidence>
<accession>A0A2V4MT91</accession>
<dbReference type="Gene3D" id="3.40.190.10">
    <property type="entry name" value="Periplasmic binding protein-like II"/>
    <property type="match status" value="2"/>
</dbReference>
<dbReference type="Pfam" id="PF13416">
    <property type="entry name" value="SBP_bac_8"/>
    <property type="match status" value="1"/>
</dbReference>
<evidence type="ECO:0000256" key="3">
    <source>
        <dbReference type="SAM" id="SignalP"/>
    </source>
</evidence>
<sequence length="491" mass="54884">MTQPPALPRAMSRRTALTTLAASALVPVASRLAAAAGDASLHHDIARRARALTAGQKINLQLLLPEGSSANVTPVIAQFLAMTGVHVTFTESSLEEINTQLTLDALSNTHTYDLALPATFGVPDLVASKAILPLSKFVAKHEPEGFRDDILYQVGDSFDGETYGFQTDGDAYVMFYNKAMLKNPTARARYADQYGMELETPLTWQELDRQMAFFNRPEQGQWGGLLFRSLGHVAWEWWVRFHAKGVWPFSPDMEPQITSSEGISALEDMIRSSESLCPEAVHVGVFQNWERYSRGDVYCNIGWGGSQKYFNSAGSGMRGNMVYGPTPGGMLEGELLITPYFNWGWNYVVASNSAFPELAYLFALFASTPEMSTRAVRQKDGFFDPFRPEHYDDMGIKAAYSEEFLAVHRASLEDSIPDLYLKNQGAYFRILSEWISRALSGEVSPQEAMERVAQTWQVITSGAGRPLQIKRWEQLRAKYPARIRRVLRDLS</sequence>
<dbReference type="EMBL" id="QFVT01000002">
    <property type="protein sequence ID" value="PYC48729.1"/>
    <property type="molecule type" value="Genomic_DNA"/>
</dbReference>
<name>A0A2V4MT91_9RHOB</name>
<feature type="signal peptide" evidence="3">
    <location>
        <begin position="1"/>
        <end position="35"/>
    </location>
</feature>
<dbReference type="InterPro" id="IPR006311">
    <property type="entry name" value="TAT_signal"/>
</dbReference>
<dbReference type="InterPro" id="IPR050490">
    <property type="entry name" value="Bact_solute-bd_prot1"/>
</dbReference>
<dbReference type="PROSITE" id="PS51318">
    <property type="entry name" value="TAT"/>
    <property type="match status" value="1"/>
</dbReference>
<dbReference type="PANTHER" id="PTHR43649:SF12">
    <property type="entry name" value="DIACETYLCHITOBIOSE BINDING PROTEIN DASA"/>
    <property type="match status" value="1"/>
</dbReference>
<protein>
    <submittedName>
        <fullName evidence="4">Transcriptional antiterminator</fullName>
    </submittedName>
</protein>
<proteinExistence type="inferred from homology"/>
<feature type="chain" id="PRO_5016070691" evidence="3">
    <location>
        <begin position="36"/>
        <end position="491"/>
    </location>
</feature>
<dbReference type="InterPro" id="IPR006059">
    <property type="entry name" value="SBP"/>
</dbReference>
<reference evidence="4 5" key="1">
    <citation type="submission" date="2018-05" db="EMBL/GenBank/DDBJ databases">
        <title>Oceanovita maritima gen. nov., sp. nov., a marine bacterium in the family Rhodobacteraceae isolated from surface seawater of Lundu port Xiamen, China.</title>
        <authorList>
            <person name="Hetharua B.H."/>
            <person name="Min D."/>
            <person name="Liao H."/>
            <person name="Tian Y."/>
        </authorList>
    </citation>
    <scope>NUCLEOTIDE SEQUENCE [LARGE SCALE GENOMIC DNA]</scope>
    <source>
        <strain evidence="4 5">FSX-11</strain>
    </source>
</reference>
<comment type="similarity">
    <text evidence="2">Belongs to the bacterial solute-binding protein 1 family.</text>
</comment>
<evidence type="ECO:0000256" key="2">
    <source>
        <dbReference type="ARBA" id="ARBA00008520"/>
    </source>
</evidence>
<evidence type="ECO:0000313" key="5">
    <source>
        <dbReference type="Proteomes" id="UP000248012"/>
    </source>
</evidence>
<dbReference type="SUPFAM" id="SSF53850">
    <property type="entry name" value="Periplasmic binding protein-like II"/>
    <property type="match status" value="1"/>
</dbReference>
<dbReference type="GO" id="GO:0042597">
    <property type="term" value="C:periplasmic space"/>
    <property type="evidence" value="ECO:0007669"/>
    <property type="project" value="UniProtKB-SubCell"/>
</dbReference>
<dbReference type="Proteomes" id="UP000248012">
    <property type="component" value="Unassembled WGS sequence"/>
</dbReference>
<keyword evidence="3" id="KW-0732">Signal</keyword>